<dbReference type="Proteomes" id="UP000231019">
    <property type="component" value="Unassembled WGS sequence"/>
</dbReference>
<proteinExistence type="predicted"/>
<dbReference type="InterPro" id="IPR036061">
    <property type="entry name" value="CheW-like_dom_sf"/>
</dbReference>
<feature type="domain" description="CheW-like" evidence="1">
    <location>
        <begin position="67"/>
        <end position="203"/>
    </location>
</feature>
<dbReference type="AlphaFoldDB" id="A0A2M7FYW5"/>
<organism evidence="2 3">
    <name type="scientific">bacterium (Candidatus Blackallbacteria) CG17_big_fil_post_rev_8_21_14_2_50_48_46</name>
    <dbReference type="NCBI Taxonomy" id="2014261"/>
    <lineage>
        <taxon>Bacteria</taxon>
        <taxon>Candidatus Blackallbacteria</taxon>
    </lineage>
</organism>
<dbReference type="SUPFAM" id="SSF50341">
    <property type="entry name" value="CheW-like"/>
    <property type="match status" value="1"/>
</dbReference>
<evidence type="ECO:0000259" key="1">
    <source>
        <dbReference type="PROSITE" id="PS50851"/>
    </source>
</evidence>
<dbReference type="Pfam" id="PF01584">
    <property type="entry name" value="CheW"/>
    <property type="match status" value="1"/>
</dbReference>
<protein>
    <recommendedName>
        <fullName evidence="1">CheW-like domain-containing protein</fullName>
    </recommendedName>
</protein>
<reference evidence="2 3" key="1">
    <citation type="submission" date="2017-09" db="EMBL/GenBank/DDBJ databases">
        <title>Depth-based differentiation of microbial function through sediment-hosted aquifers and enrichment of novel symbionts in the deep terrestrial subsurface.</title>
        <authorList>
            <person name="Probst A.J."/>
            <person name="Ladd B."/>
            <person name="Jarett J.K."/>
            <person name="Geller-Mcgrath D.E."/>
            <person name="Sieber C.M."/>
            <person name="Emerson J.B."/>
            <person name="Anantharaman K."/>
            <person name="Thomas B.C."/>
            <person name="Malmstrom R."/>
            <person name="Stieglmeier M."/>
            <person name="Klingl A."/>
            <person name="Woyke T."/>
            <person name="Ryan C.M."/>
            <person name="Banfield J.F."/>
        </authorList>
    </citation>
    <scope>NUCLEOTIDE SEQUENCE [LARGE SCALE GENOMIC DNA]</scope>
    <source>
        <strain evidence="2">CG17_big_fil_post_rev_8_21_14_2_50_48_46</strain>
    </source>
</reference>
<accession>A0A2M7FYW5</accession>
<sequence>MQKWIKILKTFSINALIQTAREEKALDQKLTGTRSVNIALSYLIADMENDLLNKTESENAYTFSLIERLGLLFSVGDQEICIPADLAHEMIHFEKSKGNFLPIKDVSCAMGLLNWHEGLVPVLSVAELLNLNAAPMNSQAVVLILDIGKDLFGLVFNQFIQPIDWLEEKEENILNKRAYLDFADSLLACRTIRSQIFKTMQNA</sequence>
<dbReference type="GO" id="GO:0006935">
    <property type="term" value="P:chemotaxis"/>
    <property type="evidence" value="ECO:0007669"/>
    <property type="project" value="InterPro"/>
</dbReference>
<dbReference type="EMBL" id="PFFQ01000059">
    <property type="protein sequence ID" value="PIW14537.1"/>
    <property type="molecule type" value="Genomic_DNA"/>
</dbReference>
<dbReference type="PROSITE" id="PS50851">
    <property type="entry name" value="CHEW"/>
    <property type="match status" value="1"/>
</dbReference>
<dbReference type="Gene3D" id="2.40.50.180">
    <property type="entry name" value="CheA-289, Domain 4"/>
    <property type="match status" value="1"/>
</dbReference>
<comment type="caution">
    <text evidence="2">The sequence shown here is derived from an EMBL/GenBank/DDBJ whole genome shotgun (WGS) entry which is preliminary data.</text>
</comment>
<gene>
    <name evidence="2" type="ORF">COW36_21085</name>
</gene>
<evidence type="ECO:0000313" key="2">
    <source>
        <dbReference type="EMBL" id="PIW14537.1"/>
    </source>
</evidence>
<evidence type="ECO:0000313" key="3">
    <source>
        <dbReference type="Proteomes" id="UP000231019"/>
    </source>
</evidence>
<name>A0A2M7FYW5_9BACT</name>
<dbReference type="GO" id="GO:0007165">
    <property type="term" value="P:signal transduction"/>
    <property type="evidence" value="ECO:0007669"/>
    <property type="project" value="InterPro"/>
</dbReference>
<dbReference type="InterPro" id="IPR002545">
    <property type="entry name" value="CheW-lke_dom"/>
</dbReference>